<dbReference type="AlphaFoldDB" id="A0A1I8A893"/>
<dbReference type="Proteomes" id="UP000095287">
    <property type="component" value="Unplaced"/>
</dbReference>
<keyword evidence="2" id="KW-1185">Reference proteome</keyword>
<reference evidence="3" key="1">
    <citation type="submission" date="2016-11" db="UniProtKB">
        <authorList>
            <consortium name="WormBaseParasite"/>
        </authorList>
    </citation>
    <scope>IDENTIFICATION</scope>
</reference>
<feature type="region of interest" description="Disordered" evidence="1">
    <location>
        <begin position="87"/>
        <end position="112"/>
    </location>
</feature>
<accession>A0A1I8A893</accession>
<organism evidence="2 3">
    <name type="scientific">Steinernema glaseri</name>
    <dbReference type="NCBI Taxonomy" id="37863"/>
    <lineage>
        <taxon>Eukaryota</taxon>
        <taxon>Metazoa</taxon>
        <taxon>Ecdysozoa</taxon>
        <taxon>Nematoda</taxon>
        <taxon>Chromadorea</taxon>
        <taxon>Rhabditida</taxon>
        <taxon>Tylenchina</taxon>
        <taxon>Panagrolaimomorpha</taxon>
        <taxon>Strongyloidoidea</taxon>
        <taxon>Steinernematidae</taxon>
        <taxon>Steinernema</taxon>
    </lineage>
</organism>
<sequence>MSCCSRYLEHLVDEEHSNLSKLTDRTRFSDQCLTLSGFRSFRSHASPLHLLDTPSRKSGPASMTHRLLRSAFLVYTRCRRAFITAAAPQERSRESERASVASRRGGGGDCNRESCDPKMRTIVCSPEDAC</sequence>
<dbReference type="WBParaSite" id="L893_g34000.t1">
    <property type="protein sequence ID" value="L893_g34000.t1"/>
    <property type="gene ID" value="L893_g34000"/>
</dbReference>
<protein>
    <submittedName>
        <fullName evidence="3">Uncharacterized protein</fullName>
    </submittedName>
</protein>
<name>A0A1I8A893_9BILA</name>
<proteinExistence type="predicted"/>
<evidence type="ECO:0000313" key="2">
    <source>
        <dbReference type="Proteomes" id="UP000095287"/>
    </source>
</evidence>
<evidence type="ECO:0000313" key="3">
    <source>
        <dbReference type="WBParaSite" id="L893_g34000.t1"/>
    </source>
</evidence>
<evidence type="ECO:0000256" key="1">
    <source>
        <dbReference type="SAM" id="MobiDB-lite"/>
    </source>
</evidence>